<evidence type="ECO:0000313" key="8">
    <source>
        <dbReference type="RefSeq" id="XP_019479858.1"/>
    </source>
</evidence>
<dbReference type="Gene3D" id="3.40.50.150">
    <property type="entry name" value="Vaccinia Virus protein VP39"/>
    <property type="match status" value="1"/>
</dbReference>
<dbReference type="KEGG" id="hai:109371656"/>
<keyword evidence="6" id="KW-0472">Membrane</keyword>
<dbReference type="InterPro" id="IPR050362">
    <property type="entry name" value="Cation-dep_OMT"/>
</dbReference>
<dbReference type="GO" id="GO:0032259">
    <property type="term" value="P:methylation"/>
    <property type="evidence" value="ECO:0007669"/>
    <property type="project" value="UniProtKB-KW"/>
</dbReference>
<keyword evidence="6" id="KW-0812">Transmembrane</keyword>
<comment type="similarity">
    <text evidence="4">Belongs to the class I-like SAM-binding methyltransferase superfamily. Cation-dependent O-methyltransferase family.</text>
</comment>
<feature type="transmembrane region" description="Helical" evidence="6">
    <location>
        <begin position="105"/>
        <end position="128"/>
    </location>
</feature>
<keyword evidence="3" id="KW-0949">S-adenosyl-L-methionine</keyword>
<dbReference type="PANTHER" id="PTHR10509">
    <property type="entry name" value="O-METHYLTRANSFERASE-RELATED"/>
    <property type="match status" value="1"/>
</dbReference>
<accession>A0A8B7PX86</accession>
<evidence type="ECO:0000256" key="1">
    <source>
        <dbReference type="ARBA" id="ARBA00022603"/>
    </source>
</evidence>
<dbReference type="SUPFAM" id="SSF53335">
    <property type="entry name" value="S-adenosyl-L-methionine-dependent methyltransferases"/>
    <property type="match status" value="1"/>
</dbReference>
<name>A0A8B7PX86_HIPAR</name>
<feature type="compositionally biased region" description="Basic and acidic residues" evidence="5">
    <location>
        <begin position="1"/>
        <end position="10"/>
    </location>
</feature>
<evidence type="ECO:0000313" key="7">
    <source>
        <dbReference type="Proteomes" id="UP000694851"/>
    </source>
</evidence>
<keyword evidence="1" id="KW-0489">Methyltransferase</keyword>
<keyword evidence="6" id="KW-1133">Transmembrane helix</keyword>
<dbReference type="PANTHER" id="PTHR10509:SF93">
    <property type="entry name" value="CATECHOL O-METHYLTRANSFERASE DOMAIN-CONTAINING PROTEIN 1"/>
    <property type="match status" value="1"/>
</dbReference>
<dbReference type="GO" id="GO:0008757">
    <property type="term" value="F:S-adenosylmethionine-dependent methyltransferase activity"/>
    <property type="evidence" value="ECO:0007669"/>
    <property type="project" value="TreeGrafter"/>
</dbReference>
<keyword evidence="7" id="KW-1185">Reference proteome</keyword>
<keyword evidence="2" id="KW-0808">Transferase</keyword>
<evidence type="ECO:0000256" key="5">
    <source>
        <dbReference type="SAM" id="MobiDB-lite"/>
    </source>
</evidence>
<feature type="region of interest" description="Disordered" evidence="5">
    <location>
        <begin position="347"/>
        <end position="369"/>
    </location>
</feature>
<dbReference type="Proteomes" id="UP000694851">
    <property type="component" value="Unplaced"/>
</dbReference>
<dbReference type="InterPro" id="IPR002935">
    <property type="entry name" value="SAM_O-MeTrfase"/>
</dbReference>
<dbReference type="CTD" id="118881"/>
<dbReference type="GO" id="GO:0008171">
    <property type="term" value="F:O-methyltransferase activity"/>
    <property type="evidence" value="ECO:0007669"/>
    <property type="project" value="InterPro"/>
</dbReference>
<dbReference type="Pfam" id="PF01596">
    <property type="entry name" value="Methyltransf_3"/>
    <property type="match status" value="1"/>
</dbReference>
<dbReference type="CDD" id="cd02440">
    <property type="entry name" value="AdoMet_MTases"/>
    <property type="match status" value="1"/>
</dbReference>
<proteinExistence type="inferred from homology"/>
<evidence type="ECO:0000256" key="4">
    <source>
        <dbReference type="ARBA" id="ARBA00023453"/>
    </source>
</evidence>
<dbReference type="AlphaFoldDB" id="A0A8B7PX86"/>
<dbReference type="RefSeq" id="XP_019479858.1">
    <property type="nucleotide sequence ID" value="XM_019624313.1"/>
</dbReference>
<gene>
    <name evidence="8" type="primary">COMTD1</name>
</gene>
<organism evidence="7 8">
    <name type="scientific">Hipposideros armiger</name>
    <name type="common">Great Himalayan leaf-nosed bat</name>
    <dbReference type="NCBI Taxonomy" id="186990"/>
    <lineage>
        <taxon>Eukaryota</taxon>
        <taxon>Metazoa</taxon>
        <taxon>Chordata</taxon>
        <taxon>Craniata</taxon>
        <taxon>Vertebrata</taxon>
        <taxon>Euteleostomi</taxon>
        <taxon>Mammalia</taxon>
        <taxon>Eutheria</taxon>
        <taxon>Laurasiatheria</taxon>
        <taxon>Chiroptera</taxon>
        <taxon>Yinpterochiroptera</taxon>
        <taxon>Rhinolophoidea</taxon>
        <taxon>Hipposideridae</taxon>
        <taxon>Hipposideros</taxon>
    </lineage>
</organism>
<feature type="region of interest" description="Disordered" evidence="5">
    <location>
        <begin position="1"/>
        <end position="20"/>
    </location>
</feature>
<dbReference type="InterPro" id="IPR029063">
    <property type="entry name" value="SAM-dependent_MTases_sf"/>
</dbReference>
<protein>
    <submittedName>
        <fullName evidence="8">Catechol O-methyltransferase domain-containing protein 1 isoform X1</fullName>
    </submittedName>
</protein>
<reference evidence="8" key="1">
    <citation type="submission" date="2025-08" db="UniProtKB">
        <authorList>
            <consortium name="RefSeq"/>
        </authorList>
    </citation>
    <scope>IDENTIFICATION</scope>
    <source>
        <tissue evidence="8">Muscle</tissue>
    </source>
</reference>
<dbReference type="GeneID" id="109371656"/>
<dbReference type="OrthoDB" id="10251242at2759"/>
<evidence type="ECO:0000256" key="3">
    <source>
        <dbReference type="ARBA" id="ARBA00022691"/>
    </source>
</evidence>
<dbReference type="PROSITE" id="PS51682">
    <property type="entry name" value="SAM_OMT_I"/>
    <property type="match status" value="1"/>
</dbReference>
<evidence type="ECO:0000256" key="2">
    <source>
        <dbReference type="ARBA" id="ARBA00022679"/>
    </source>
</evidence>
<sequence>MVERRKKDIKNFLPDPGPQTVLPCQAKFQARPPDGARLAWAGFAVRPWSRQMELETAAPRAVPRQGGPAREPKGPSAVWVALAQVTLPPPPPPPARTMIQPMPRLSVPAALALGSAALGAAFATGLFLGRRCSPWRSRREKRLLPPEDSPLWQYLLSRSMREHPALRSLRLLTLEQPQGDSMMTCEQAQLLANLARLIKAKKALDLGTFTGYSALALALALPPAGRVVTCEVNPGPPELGRPLWRQAEEEHKIDLRLKPALETLDELLAAGEAGTFDVAVVDADKENCTAYYERCLQLLRPGGVLAVLSVRDLGEGSSGARCFPLAPPCTPPPKPFPVLMSAPPSRYSSESPGFPTSSPHPASCLGSSLRNPHGAPPLRRFSGKERCCSLSRGTRMPSVCAT</sequence>
<evidence type="ECO:0000256" key="6">
    <source>
        <dbReference type="SAM" id="Phobius"/>
    </source>
</evidence>